<accession>A0A9P0BEB6</accession>
<sequence length="270" mass="29779">MNPFAVVFAICCLATAQARPGHIGGGEHYQLEGVPGVDAYGKTQYPQFNIIELGEYSKGQLPPATIVSNKQITIKVPQPYPVKVPHPVHVPVPVAKPYPVIQTKIVQVPQHVPYEVIKRVPVPVEVPKPYPVPANEHHSHQSQENFGGSFEGAFGGHNAVSNSYGVPGHQQGTPLGEGQYAQQENHHQSGYDGAQQGGYHIFEQSDHGRAEENNYGGSEQNSFDNEYNNFGGQHSESDQSVRYAAYEQPQQQNEQHQQVAENEQEKKEEN</sequence>
<reference evidence="3" key="1">
    <citation type="submission" date="2021-12" db="EMBL/GenBank/DDBJ databases">
        <authorList>
            <person name="King R."/>
        </authorList>
    </citation>
    <scope>NUCLEOTIDE SEQUENCE</scope>
</reference>
<feature type="region of interest" description="Disordered" evidence="1">
    <location>
        <begin position="131"/>
        <end position="197"/>
    </location>
</feature>
<dbReference type="EMBL" id="OV121138">
    <property type="protein sequence ID" value="CAH0560912.1"/>
    <property type="molecule type" value="Genomic_DNA"/>
</dbReference>
<dbReference type="Proteomes" id="UP001154078">
    <property type="component" value="Chromosome 7"/>
</dbReference>
<evidence type="ECO:0000313" key="3">
    <source>
        <dbReference type="EMBL" id="CAH0560912.1"/>
    </source>
</evidence>
<evidence type="ECO:0000256" key="2">
    <source>
        <dbReference type="SAM" id="SignalP"/>
    </source>
</evidence>
<feature type="chain" id="PRO_5040131471" evidence="2">
    <location>
        <begin position="19"/>
        <end position="270"/>
    </location>
</feature>
<dbReference type="AlphaFoldDB" id="A0A9P0BEB6"/>
<proteinExistence type="predicted"/>
<name>A0A9P0BEB6_BRAAE</name>
<protein>
    <submittedName>
        <fullName evidence="3">Uncharacterized protein</fullName>
    </submittedName>
</protein>
<evidence type="ECO:0000256" key="1">
    <source>
        <dbReference type="SAM" id="MobiDB-lite"/>
    </source>
</evidence>
<keyword evidence="2" id="KW-0732">Signal</keyword>
<feature type="compositionally biased region" description="Polar residues" evidence="1">
    <location>
        <begin position="215"/>
        <end position="240"/>
    </location>
</feature>
<organism evidence="3 4">
    <name type="scientific">Brassicogethes aeneus</name>
    <name type="common">Rape pollen beetle</name>
    <name type="synonym">Meligethes aeneus</name>
    <dbReference type="NCBI Taxonomy" id="1431903"/>
    <lineage>
        <taxon>Eukaryota</taxon>
        <taxon>Metazoa</taxon>
        <taxon>Ecdysozoa</taxon>
        <taxon>Arthropoda</taxon>
        <taxon>Hexapoda</taxon>
        <taxon>Insecta</taxon>
        <taxon>Pterygota</taxon>
        <taxon>Neoptera</taxon>
        <taxon>Endopterygota</taxon>
        <taxon>Coleoptera</taxon>
        <taxon>Polyphaga</taxon>
        <taxon>Cucujiformia</taxon>
        <taxon>Nitidulidae</taxon>
        <taxon>Meligethinae</taxon>
        <taxon>Brassicogethes</taxon>
    </lineage>
</organism>
<feature type="signal peptide" evidence="2">
    <location>
        <begin position="1"/>
        <end position="18"/>
    </location>
</feature>
<dbReference type="OrthoDB" id="6620433at2759"/>
<evidence type="ECO:0000313" key="4">
    <source>
        <dbReference type="Proteomes" id="UP001154078"/>
    </source>
</evidence>
<feature type="compositionally biased region" description="Low complexity" evidence="1">
    <location>
        <begin position="247"/>
        <end position="261"/>
    </location>
</feature>
<feature type="region of interest" description="Disordered" evidence="1">
    <location>
        <begin position="209"/>
        <end position="270"/>
    </location>
</feature>
<gene>
    <name evidence="3" type="ORF">MELIAE_LOCUS10580</name>
</gene>
<keyword evidence="4" id="KW-1185">Reference proteome</keyword>